<dbReference type="Proteomes" id="UP000177996">
    <property type="component" value="Unassembled WGS sequence"/>
</dbReference>
<accession>A0A1G2D094</accession>
<gene>
    <name evidence="7" type="ORF">A3D65_00125</name>
</gene>
<dbReference type="InterPro" id="IPR020456">
    <property type="entry name" value="Acylphosphatase"/>
</dbReference>
<organism evidence="7 8">
    <name type="scientific">Candidatus Lloydbacteria bacterium RIFCSPHIGHO2_02_FULL_50_13</name>
    <dbReference type="NCBI Taxonomy" id="1798661"/>
    <lineage>
        <taxon>Bacteria</taxon>
        <taxon>Candidatus Lloydiibacteriota</taxon>
    </lineage>
</organism>
<dbReference type="EMBL" id="MHLL01000071">
    <property type="protein sequence ID" value="OGZ07049.1"/>
    <property type="molecule type" value="Genomic_DNA"/>
</dbReference>
<comment type="catalytic activity">
    <reaction evidence="3 4">
        <text>an acyl phosphate + H2O = a carboxylate + phosphate + H(+)</text>
        <dbReference type="Rhea" id="RHEA:14965"/>
        <dbReference type="ChEBI" id="CHEBI:15377"/>
        <dbReference type="ChEBI" id="CHEBI:15378"/>
        <dbReference type="ChEBI" id="CHEBI:29067"/>
        <dbReference type="ChEBI" id="CHEBI:43474"/>
        <dbReference type="ChEBI" id="CHEBI:59918"/>
        <dbReference type="EC" id="3.6.1.7"/>
    </reaction>
</comment>
<dbReference type="PROSITE" id="PS51160">
    <property type="entry name" value="ACYLPHOSPHATASE_3"/>
    <property type="match status" value="1"/>
</dbReference>
<evidence type="ECO:0000256" key="4">
    <source>
        <dbReference type="PROSITE-ProRule" id="PRU00520"/>
    </source>
</evidence>
<evidence type="ECO:0000256" key="2">
    <source>
        <dbReference type="ARBA" id="ARBA00012150"/>
    </source>
</evidence>
<dbReference type="GO" id="GO:0003998">
    <property type="term" value="F:acylphosphatase activity"/>
    <property type="evidence" value="ECO:0007669"/>
    <property type="project" value="UniProtKB-EC"/>
</dbReference>
<feature type="active site" evidence="4">
    <location>
        <position position="37"/>
    </location>
</feature>
<feature type="active site" evidence="4">
    <location>
        <position position="19"/>
    </location>
</feature>
<dbReference type="AlphaFoldDB" id="A0A1G2D094"/>
<proteinExistence type="inferred from homology"/>
<dbReference type="EC" id="3.6.1.7" evidence="2 4"/>
<evidence type="ECO:0000313" key="7">
    <source>
        <dbReference type="EMBL" id="OGZ07049.1"/>
    </source>
</evidence>
<evidence type="ECO:0000256" key="5">
    <source>
        <dbReference type="RuleBase" id="RU004168"/>
    </source>
</evidence>
<name>A0A1G2D094_9BACT</name>
<comment type="similarity">
    <text evidence="1 5">Belongs to the acylphosphatase family.</text>
</comment>
<dbReference type="PANTHER" id="PTHR47268">
    <property type="entry name" value="ACYLPHOSPHATASE"/>
    <property type="match status" value="1"/>
</dbReference>
<evidence type="ECO:0000259" key="6">
    <source>
        <dbReference type="PROSITE" id="PS51160"/>
    </source>
</evidence>
<reference evidence="7 8" key="1">
    <citation type="journal article" date="2016" name="Nat. Commun.">
        <title>Thousands of microbial genomes shed light on interconnected biogeochemical processes in an aquifer system.</title>
        <authorList>
            <person name="Anantharaman K."/>
            <person name="Brown C.T."/>
            <person name="Hug L.A."/>
            <person name="Sharon I."/>
            <person name="Castelle C.J."/>
            <person name="Probst A.J."/>
            <person name="Thomas B.C."/>
            <person name="Singh A."/>
            <person name="Wilkins M.J."/>
            <person name="Karaoz U."/>
            <person name="Brodie E.L."/>
            <person name="Williams K.H."/>
            <person name="Hubbard S.S."/>
            <person name="Banfield J.F."/>
        </authorList>
    </citation>
    <scope>NUCLEOTIDE SEQUENCE [LARGE SCALE GENOMIC DNA]</scope>
</reference>
<feature type="domain" description="Acylphosphatase-like" evidence="6">
    <location>
        <begin position="4"/>
        <end position="91"/>
    </location>
</feature>
<comment type="caution">
    <text evidence="7">The sequence shown here is derived from an EMBL/GenBank/DDBJ whole genome shotgun (WGS) entry which is preliminary data.</text>
</comment>
<dbReference type="PANTHER" id="PTHR47268:SF4">
    <property type="entry name" value="ACYLPHOSPHATASE"/>
    <property type="match status" value="1"/>
</dbReference>
<evidence type="ECO:0000256" key="1">
    <source>
        <dbReference type="ARBA" id="ARBA00005614"/>
    </source>
</evidence>
<dbReference type="Gene3D" id="3.30.70.100">
    <property type="match status" value="1"/>
</dbReference>
<dbReference type="InterPro" id="IPR036046">
    <property type="entry name" value="Acylphosphatase-like_dom_sf"/>
</dbReference>
<evidence type="ECO:0000313" key="8">
    <source>
        <dbReference type="Proteomes" id="UP000177996"/>
    </source>
</evidence>
<evidence type="ECO:0000256" key="3">
    <source>
        <dbReference type="ARBA" id="ARBA00047645"/>
    </source>
</evidence>
<sequence>MKKRIECRIFGRVQMVMYRDFAARKACTLGVVGEVWNEDDGTVSLVGEGEEEKLAALVAELKIGSFLSHVERVDVSWKEPTGEFTDFVIRYRA</sequence>
<protein>
    <recommendedName>
        <fullName evidence="2 4">acylphosphatase</fullName>
        <ecNumber evidence="2 4">3.6.1.7</ecNumber>
    </recommendedName>
</protein>
<dbReference type="InterPro" id="IPR001792">
    <property type="entry name" value="Acylphosphatase-like_dom"/>
</dbReference>
<dbReference type="SUPFAM" id="SSF54975">
    <property type="entry name" value="Acylphosphatase/BLUF domain-like"/>
    <property type="match status" value="1"/>
</dbReference>
<dbReference type="Pfam" id="PF00708">
    <property type="entry name" value="Acylphosphatase"/>
    <property type="match status" value="1"/>
</dbReference>
<dbReference type="STRING" id="1798661.A3D65_00125"/>
<keyword evidence="4" id="KW-0378">Hydrolase</keyword>